<keyword evidence="1" id="KW-0812">Transmembrane</keyword>
<comment type="caution">
    <text evidence="2">The sequence shown here is derived from an EMBL/GenBank/DDBJ whole genome shotgun (WGS) entry which is preliminary data.</text>
</comment>
<evidence type="ECO:0008006" key="4">
    <source>
        <dbReference type="Google" id="ProtNLM"/>
    </source>
</evidence>
<keyword evidence="1" id="KW-0472">Membrane</keyword>
<feature type="transmembrane region" description="Helical" evidence="1">
    <location>
        <begin position="104"/>
        <end position="126"/>
    </location>
</feature>
<gene>
    <name evidence="2" type="ORF">K8U91_09480</name>
</gene>
<reference evidence="2" key="1">
    <citation type="journal article" date="2021" name="PeerJ">
        <title>Extensive microbial diversity within the chicken gut microbiome revealed by metagenomics and culture.</title>
        <authorList>
            <person name="Gilroy R."/>
            <person name="Ravi A."/>
            <person name="Getino M."/>
            <person name="Pursley I."/>
            <person name="Horton D.L."/>
            <person name="Alikhan N.F."/>
            <person name="Baker D."/>
            <person name="Gharbi K."/>
            <person name="Hall N."/>
            <person name="Watson M."/>
            <person name="Adriaenssens E.M."/>
            <person name="Foster-Nyarko E."/>
            <person name="Jarju S."/>
            <person name="Secka A."/>
            <person name="Antonio M."/>
            <person name="Oren A."/>
            <person name="Chaudhuri R.R."/>
            <person name="La Ragione R."/>
            <person name="Hildebrand F."/>
            <person name="Pallen M.J."/>
        </authorList>
    </citation>
    <scope>NUCLEOTIDE SEQUENCE</scope>
    <source>
        <strain evidence="2">CHK121-7720</strain>
    </source>
</reference>
<dbReference type="EMBL" id="DYUD01000025">
    <property type="protein sequence ID" value="HJG89680.1"/>
    <property type="molecule type" value="Genomic_DNA"/>
</dbReference>
<accession>A0A921MSQ8</accession>
<protein>
    <recommendedName>
        <fullName evidence="4">VanZ-like domain-containing protein</fullName>
    </recommendedName>
</protein>
<feature type="transmembrane region" description="Helical" evidence="1">
    <location>
        <begin position="43"/>
        <end position="61"/>
    </location>
</feature>
<sequence length="142" mass="16090">MRFFKIWPFVPTVLVFLVIAYLSLAEDPVHAEEIHLFEGADKVVHGCMYLGLVVVGCYDLYRLGFGFTPGRLVAWLFVAIAWGGLMELLQGAMTAGRSADWFDFLANSCGALLGLLLGVWCLPRLFRRYRGLRLFHVVDDFR</sequence>
<evidence type="ECO:0000256" key="1">
    <source>
        <dbReference type="SAM" id="Phobius"/>
    </source>
</evidence>
<name>A0A921MSQ8_9BACT</name>
<dbReference type="Proteomes" id="UP000757103">
    <property type="component" value="Unassembled WGS sequence"/>
</dbReference>
<dbReference type="AlphaFoldDB" id="A0A921MSQ8"/>
<evidence type="ECO:0000313" key="3">
    <source>
        <dbReference type="Proteomes" id="UP000757103"/>
    </source>
</evidence>
<dbReference type="RefSeq" id="WP_273306752.1">
    <property type="nucleotide sequence ID" value="NZ_DYUD01000025.1"/>
</dbReference>
<organism evidence="2 3">
    <name type="scientific">Barnesiella viscericola</name>
    <dbReference type="NCBI Taxonomy" id="397865"/>
    <lineage>
        <taxon>Bacteria</taxon>
        <taxon>Pseudomonadati</taxon>
        <taxon>Bacteroidota</taxon>
        <taxon>Bacteroidia</taxon>
        <taxon>Bacteroidales</taxon>
        <taxon>Barnesiellaceae</taxon>
        <taxon>Barnesiella</taxon>
    </lineage>
</organism>
<evidence type="ECO:0000313" key="2">
    <source>
        <dbReference type="EMBL" id="HJG89680.1"/>
    </source>
</evidence>
<dbReference type="PANTHER" id="PTHR28008:SF1">
    <property type="entry name" value="DOMAIN PROTEIN, PUTATIVE (AFU_ORTHOLOGUE AFUA_3G10980)-RELATED"/>
    <property type="match status" value="1"/>
</dbReference>
<keyword evidence="1" id="KW-1133">Transmembrane helix</keyword>
<reference evidence="2" key="2">
    <citation type="submission" date="2021-09" db="EMBL/GenBank/DDBJ databases">
        <authorList>
            <person name="Gilroy R."/>
        </authorList>
    </citation>
    <scope>NUCLEOTIDE SEQUENCE</scope>
    <source>
        <strain evidence="2">CHK121-7720</strain>
    </source>
</reference>
<dbReference type="PANTHER" id="PTHR28008">
    <property type="entry name" value="DOMAIN PROTEIN, PUTATIVE (AFU_ORTHOLOGUE AFUA_3G10980)-RELATED"/>
    <property type="match status" value="1"/>
</dbReference>
<feature type="transmembrane region" description="Helical" evidence="1">
    <location>
        <begin position="73"/>
        <end position="92"/>
    </location>
</feature>
<proteinExistence type="predicted"/>